<evidence type="ECO:0000256" key="10">
    <source>
        <dbReference type="PROSITE-ProRule" id="PRU00524"/>
    </source>
</evidence>
<dbReference type="AlphaFoldDB" id="A0A0B7HG25"/>
<feature type="domain" description="Lumazine-binding" evidence="11">
    <location>
        <begin position="11"/>
        <end position="105"/>
    </location>
</feature>
<dbReference type="NCBIfam" id="TIGR00187">
    <property type="entry name" value="ribE"/>
    <property type="match status" value="1"/>
</dbReference>
<comment type="function">
    <text evidence="2">Catalyzes the dismutation of two molecules of 6,7-dimethyl-8-ribityllumazine, resulting in the formation of riboflavin and 5-amino-6-(D-ribitylamino)uracil.</text>
</comment>
<dbReference type="Proteomes" id="UP000044026">
    <property type="component" value="Unassembled WGS sequence"/>
</dbReference>
<keyword evidence="6" id="KW-0686">Riboflavin biosynthesis</keyword>
<dbReference type="Gene3D" id="2.40.30.20">
    <property type="match status" value="2"/>
</dbReference>
<evidence type="ECO:0000259" key="11">
    <source>
        <dbReference type="PROSITE" id="PS51177"/>
    </source>
</evidence>
<dbReference type="InterPro" id="IPR017938">
    <property type="entry name" value="Riboflavin_synthase-like_b-brl"/>
</dbReference>
<evidence type="ECO:0000256" key="6">
    <source>
        <dbReference type="ARBA" id="ARBA00022619"/>
    </source>
</evidence>
<dbReference type="EMBL" id="CDOE01000072">
    <property type="protein sequence ID" value="CEN38666.1"/>
    <property type="molecule type" value="Genomic_DNA"/>
</dbReference>
<evidence type="ECO:0000256" key="9">
    <source>
        <dbReference type="NCBIfam" id="TIGR00187"/>
    </source>
</evidence>
<evidence type="ECO:0000313" key="12">
    <source>
        <dbReference type="EMBL" id="CEN38666.1"/>
    </source>
</evidence>
<evidence type="ECO:0000256" key="7">
    <source>
        <dbReference type="ARBA" id="ARBA00022679"/>
    </source>
</evidence>
<evidence type="ECO:0000256" key="1">
    <source>
        <dbReference type="ARBA" id="ARBA00000968"/>
    </source>
</evidence>
<dbReference type="InterPro" id="IPR001783">
    <property type="entry name" value="Lumazine-bd"/>
</dbReference>
<dbReference type="PROSITE" id="PS51177">
    <property type="entry name" value="LUMAZINE_BIND"/>
    <property type="match status" value="2"/>
</dbReference>
<dbReference type="NCBIfam" id="NF006767">
    <property type="entry name" value="PRK09289.1"/>
    <property type="match status" value="1"/>
</dbReference>
<evidence type="ECO:0000256" key="5">
    <source>
        <dbReference type="ARBA" id="ARBA00013950"/>
    </source>
</evidence>
<feature type="repeat" description="Lumazine-binding" evidence="10">
    <location>
        <begin position="11"/>
        <end position="105"/>
    </location>
</feature>
<dbReference type="PANTHER" id="PTHR21098:SF12">
    <property type="entry name" value="RIBOFLAVIN SYNTHASE"/>
    <property type="match status" value="1"/>
</dbReference>
<comment type="catalytic activity">
    <reaction evidence="1">
        <text>2 6,7-dimethyl-8-(1-D-ribityl)lumazine + H(+) = 5-amino-6-(D-ribitylamino)uracil + riboflavin</text>
        <dbReference type="Rhea" id="RHEA:20772"/>
        <dbReference type="ChEBI" id="CHEBI:15378"/>
        <dbReference type="ChEBI" id="CHEBI:15934"/>
        <dbReference type="ChEBI" id="CHEBI:57986"/>
        <dbReference type="ChEBI" id="CHEBI:58201"/>
        <dbReference type="EC" id="2.5.1.9"/>
    </reaction>
</comment>
<keyword evidence="8" id="KW-0677">Repeat</keyword>
<dbReference type="InterPro" id="IPR023366">
    <property type="entry name" value="ATP_synth_asu-like_sf"/>
</dbReference>
<dbReference type="InterPro" id="IPR026017">
    <property type="entry name" value="Lumazine-bd_dom"/>
</dbReference>
<dbReference type="GO" id="GO:0009231">
    <property type="term" value="P:riboflavin biosynthetic process"/>
    <property type="evidence" value="ECO:0007669"/>
    <property type="project" value="UniProtKB-KW"/>
</dbReference>
<sequence>MEKIHILKRNMFTGIVEDLGEIVKIEKEKSNLHLFIKSNFTNELKIDQSVAHNGVCLTVVSIDNEVYKVTAIDETLRKTDLSTLSVGNQVNLERSMLMNARLDGHIVQGHVDQTAICSEIKDENGSTRFTFVYDPTQGNVTIEKGSITVNGVSLTVVDSQTNSFSVAIIPYTLQHTNFKNLKKGDVVNLEFDVIGKYVAKLYQSSIK</sequence>
<feature type="domain" description="Lumazine-binding" evidence="11">
    <location>
        <begin position="106"/>
        <end position="202"/>
    </location>
</feature>
<name>A0A0B7HG25_9FLAO</name>
<evidence type="ECO:0000256" key="4">
    <source>
        <dbReference type="ARBA" id="ARBA00012827"/>
    </source>
</evidence>
<gene>
    <name evidence="12" type="primary">ribE</name>
    <name evidence="12" type="ORF">CCAN12_740008</name>
</gene>
<dbReference type="CDD" id="cd00402">
    <property type="entry name" value="Riboflavin_synthase_like"/>
    <property type="match status" value="1"/>
</dbReference>
<proteinExistence type="predicted"/>
<dbReference type="Pfam" id="PF00677">
    <property type="entry name" value="Lum_binding"/>
    <property type="match status" value="2"/>
</dbReference>
<organism evidence="12 13">
    <name type="scientific">Capnocytophaga canimorsus</name>
    <dbReference type="NCBI Taxonomy" id="28188"/>
    <lineage>
        <taxon>Bacteria</taxon>
        <taxon>Pseudomonadati</taxon>
        <taxon>Bacteroidota</taxon>
        <taxon>Flavobacteriia</taxon>
        <taxon>Flavobacteriales</taxon>
        <taxon>Flavobacteriaceae</taxon>
        <taxon>Capnocytophaga</taxon>
    </lineage>
</organism>
<feature type="repeat" description="Lumazine-binding" evidence="10">
    <location>
        <begin position="106"/>
        <end position="202"/>
    </location>
</feature>
<evidence type="ECO:0000313" key="13">
    <source>
        <dbReference type="Proteomes" id="UP000044026"/>
    </source>
</evidence>
<dbReference type="PANTHER" id="PTHR21098">
    <property type="entry name" value="RIBOFLAVIN SYNTHASE ALPHA CHAIN"/>
    <property type="match status" value="1"/>
</dbReference>
<evidence type="ECO:0000256" key="3">
    <source>
        <dbReference type="ARBA" id="ARBA00004887"/>
    </source>
</evidence>
<dbReference type="GO" id="GO:0004746">
    <property type="term" value="F:riboflavin synthase activity"/>
    <property type="evidence" value="ECO:0007669"/>
    <property type="project" value="UniProtKB-UniRule"/>
</dbReference>
<protein>
    <recommendedName>
        <fullName evidence="5 9">Riboflavin synthase</fullName>
        <ecNumber evidence="4 9">2.5.1.9</ecNumber>
    </recommendedName>
</protein>
<comment type="pathway">
    <text evidence="3">Cofactor biosynthesis; riboflavin biosynthesis; riboflavin from 2-hydroxy-3-oxobutyl phosphate and 5-amino-6-(D-ribitylamino)uracil: step 2/2.</text>
</comment>
<reference evidence="12 13" key="1">
    <citation type="submission" date="2015-01" db="EMBL/GenBank/DDBJ databases">
        <authorList>
            <person name="Xiang T."/>
            <person name="Song Y."/>
            <person name="Huang L."/>
            <person name="Wang B."/>
            <person name="Wu P."/>
        </authorList>
    </citation>
    <scope>NUCLEOTIDE SEQUENCE [LARGE SCALE GENOMIC DNA]</scope>
    <source>
        <strain evidence="12 13">Cc12</strain>
    </source>
</reference>
<dbReference type="FunFam" id="2.40.30.20:FF:000003">
    <property type="entry name" value="Riboflavin synthase, alpha subunit"/>
    <property type="match status" value="1"/>
</dbReference>
<evidence type="ECO:0000256" key="2">
    <source>
        <dbReference type="ARBA" id="ARBA00002803"/>
    </source>
</evidence>
<dbReference type="PIRSF" id="PIRSF000498">
    <property type="entry name" value="Riboflavin_syn_A"/>
    <property type="match status" value="1"/>
</dbReference>
<evidence type="ECO:0000256" key="8">
    <source>
        <dbReference type="ARBA" id="ARBA00022737"/>
    </source>
</evidence>
<dbReference type="EC" id="2.5.1.9" evidence="4 9"/>
<dbReference type="SUPFAM" id="SSF63380">
    <property type="entry name" value="Riboflavin synthase domain-like"/>
    <property type="match status" value="2"/>
</dbReference>
<accession>A0A0B7HG25</accession>
<keyword evidence="7 12" id="KW-0808">Transferase</keyword>